<evidence type="ECO:0000313" key="1">
    <source>
        <dbReference type="EMBL" id="ADD96275.1"/>
    </source>
</evidence>
<organism evidence="1">
    <name type="scientific">uncultured organism MedDCM-OCT-S08-C1481</name>
    <dbReference type="NCBI Taxonomy" id="743630"/>
    <lineage>
        <taxon>unclassified sequences</taxon>
        <taxon>environmental samples</taxon>
    </lineage>
</organism>
<dbReference type="PANTHER" id="PTHR36573">
    <property type="entry name" value="INTERMEMBRANE PHOSPHOLIPID TRANSPORT SYSTEM BINDING PROTEIN MLAC"/>
    <property type="match status" value="1"/>
</dbReference>
<dbReference type="AlphaFoldDB" id="D6PKM4"/>
<dbReference type="PANTHER" id="PTHR36573:SF1">
    <property type="entry name" value="INTERMEMBRANE PHOSPHOLIPID TRANSPORT SYSTEM BINDING PROTEIN MLAC"/>
    <property type="match status" value="1"/>
</dbReference>
<reference evidence="1" key="1">
    <citation type="journal article" date="2010" name="ISME J.">
        <title>Metagenome of the Mediterranean deep chlorophyll maximum studied by direct and fosmid library 454 pyrosequencing.</title>
        <authorList>
            <person name="Ghai R."/>
            <person name="Martin-Cuadrado A.B."/>
            <person name="Molto A.G."/>
            <person name="Heredia I.G."/>
            <person name="Cabrera R."/>
            <person name="Martin J."/>
            <person name="Verdu M."/>
            <person name="Deschamps P."/>
            <person name="Moreira D."/>
            <person name="Lopez-Garcia P."/>
            <person name="Mira A."/>
            <person name="Rodriguez-Valera F."/>
        </authorList>
    </citation>
    <scope>NUCLEOTIDE SEQUENCE</scope>
</reference>
<protein>
    <submittedName>
        <fullName evidence="1">Toluene tolerance protein Ttg2D</fullName>
    </submittedName>
</protein>
<accession>D6PKM4</accession>
<dbReference type="InterPro" id="IPR042245">
    <property type="entry name" value="Tgt2/MlaC_sf"/>
</dbReference>
<dbReference type="InterPro" id="IPR008869">
    <property type="entry name" value="MlaC/ttg2D"/>
</dbReference>
<proteinExistence type="predicted"/>
<dbReference type="Pfam" id="PF05494">
    <property type="entry name" value="MlaC"/>
    <property type="match status" value="1"/>
</dbReference>
<dbReference type="EMBL" id="GU943129">
    <property type="protein sequence ID" value="ADD96275.1"/>
    <property type="molecule type" value="Genomic_DNA"/>
</dbReference>
<dbReference type="Gene3D" id="3.10.450.710">
    <property type="entry name" value="Tgt2/MlaC"/>
    <property type="match status" value="1"/>
</dbReference>
<sequence length="182" mass="21175">MFISSSGYTTERPDDFLKKSVQEVSALVSKYKDRFEKDEDFLRSQMNLVVMPKLDIILMSKIILGKGIWTEMTPQQKTDFVEAFKYRMTSTYMKSITAFDGEKIEFLPFVPGKKDRIAFVKSKYLIAAGNIDVDYRLIKNKDGWRVYDIIFEGISLMKNYRADFREHVNKNGIDSLIFSLGQ</sequence>
<name>D6PKM4_9ZZZZ</name>